<dbReference type="Pfam" id="PF17941">
    <property type="entry name" value="PP_kinase_C_1"/>
    <property type="match status" value="1"/>
</dbReference>
<gene>
    <name evidence="10" type="primary">ppk1</name>
    <name evidence="7" type="synonym">ppk</name>
    <name evidence="10" type="ORF">ACFFJP_04215</name>
</gene>
<evidence type="ECO:0000259" key="9">
    <source>
        <dbReference type="PROSITE" id="PS50035"/>
    </source>
</evidence>
<evidence type="ECO:0000256" key="4">
    <source>
        <dbReference type="ARBA" id="ARBA00022777"/>
    </source>
</evidence>
<dbReference type="PROSITE" id="PS50035">
    <property type="entry name" value="PLD"/>
    <property type="match status" value="1"/>
</dbReference>
<comment type="similarity">
    <text evidence="7 8">Belongs to the polyphosphate kinase 1 (PPK1) family.</text>
</comment>
<dbReference type="InterPro" id="IPR041108">
    <property type="entry name" value="PP_kinase_C_1"/>
</dbReference>
<feature type="binding site" evidence="7">
    <location>
        <position position="604"/>
    </location>
    <ligand>
        <name>ATP</name>
        <dbReference type="ChEBI" id="CHEBI:30616"/>
    </ligand>
</feature>
<feature type="active site" description="Phosphohistidine intermediate" evidence="7">
    <location>
        <position position="447"/>
    </location>
</feature>
<dbReference type="PIRSF" id="PIRSF015589">
    <property type="entry name" value="PP_kinase"/>
    <property type="match status" value="1"/>
</dbReference>
<keyword evidence="4 7" id="KW-0418">Kinase</keyword>
<feature type="binding site" evidence="7">
    <location>
        <position position="417"/>
    </location>
    <ligand>
        <name>Mg(2+)</name>
        <dbReference type="ChEBI" id="CHEBI:18420"/>
    </ligand>
</feature>
<evidence type="ECO:0000313" key="11">
    <source>
        <dbReference type="Proteomes" id="UP001589813"/>
    </source>
</evidence>
<dbReference type="InterPro" id="IPR025198">
    <property type="entry name" value="PPK_N_dom"/>
</dbReference>
<dbReference type="PANTHER" id="PTHR30218:SF0">
    <property type="entry name" value="POLYPHOSPHATE KINASE"/>
    <property type="match status" value="1"/>
</dbReference>
<dbReference type="CDD" id="cd09167">
    <property type="entry name" value="PLDc_EcPPK1_C2_like"/>
    <property type="match status" value="1"/>
</dbReference>
<dbReference type="Pfam" id="PF13090">
    <property type="entry name" value="PP_kinase_C"/>
    <property type="match status" value="1"/>
</dbReference>
<dbReference type="InterPro" id="IPR003414">
    <property type="entry name" value="PP_kinase"/>
</dbReference>
<keyword evidence="11" id="KW-1185">Reference proteome</keyword>
<dbReference type="Pfam" id="PF13089">
    <property type="entry name" value="PP_kinase_N"/>
    <property type="match status" value="1"/>
</dbReference>
<keyword evidence="1 7" id="KW-0597">Phosphoprotein</keyword>
<name>A0ABV6BBP1_9GAMM</name>
<keyword evidence="3 7" id="KW-0547">Nucleotide-binding</keyword>
<reference evidence="10 11" key="1">
    <citation type="submission" date="2024-09" db="EMBL/GenBank/DDBJ databases">
        <authorList>
            <person name="Sun Q."/>
            <person name="Mori K."/>
        </authorList>
    </citation>
    <scope>NUCLEOTIDE SEQUENCE [LARGE SCALE GENOMIC DNA]</scope>
    <source>
        <strain evidence="10 11">KCTC 23315</strain>
    </source>
</reference>
<feature type="binding site" evidence="7">
    <location>
        <position position="387"/>
    </location>
    <ligand>
        <name>Mg(2+)</name>
        <dbReference type="ChEBI" id="CHEBI:18420"/>
    </ligand>
</feature>
<comment type="cofactor">
    <cofactor evidence="7">
        <name>Mg(2+)</name>
        <dbReference type="ChEBI" id="CHEBI:18420"/>
    </cofactor>
</comment>
<evidence type="ECO:0000256" key="7">
    <source>
        <dbReference type="HAMAP-Rule" id="MF_00347"/>
    </source>
</evidence>
<dbReference type="InterPro" id="IPR025200">
    <property type="entry name" value="PPK_C_dom2"/>
</dbReference>
<feature type="binding site" evidence="7">
    <location>
        <position position="51"/>
    </location>
    <ligand>
        <name>ATP</name>
        <dbReference type="ChEBI" id="CHEBI:30616"/>
    </ligand>
</feature>
<comment type="caution">
    <text evidence="10">The sequence shown here is derived from an EMBL/GenBank/DDBJ whole genome shotgun (WGS) entry which is preliminary data.</text>
</comment>
<dbReference type="NCBIfam" id="TIGR03705">
    <property type="entry name" value="poly_P_kin"/>
    <property type="match status" value="1"/>
</dbReference>
<keyword evidence="6 7" id="KW-0460">Magnesium</keyword>
<dbReference type="SUPFAM" id="SSF140356">
    <property type="entry name" value="PPK N-terminal domain-like"/>
    <property type="match status" value="1"/>
</dbReference>
<evidence type="ECO:0000313" key="10">
    <source>
        <dbReference type="EMBL" id="MFC0047497.1"/>
    </source>
</evidence>
<dbReference type="InterPro" id="IPR024953">
    <property type="entry name" value="PP_kinase_middle"/>
</dbReference>
<keyword evidence="5 7" id="KW-0067">ATP-binding</keyword>
<dbReference type="Proteomes" id="UP001589813">
    <property type="component" value="Unassembled WGS sequence"/>
</dbReference>
<dbReference type="InterPro" id="IPR036832">
    <property type="entry name" value="PPK_N_dom_sf"/>
</dbReference>
<comment type="function">
    <text evidence="7 8">Catalyzes the reversible transfer of the terminal phosphate of ATP to form a long-chain polyphosphate (polyP).</text>
</comment>
<organism evidence="10 11">
    <name type="scientific">Rheinheimera tilapiae</name>
    <dbReference type="NCBI Taxonomy" id="875043"/>
    <lineage>
        <taxon>Bacteria</taxon>
        <taxon>Pseudomonadati</taxon>
        <taxon>Pseudomonadota</taxon>
        <taxon>Gammaproteobacteria</taxon>
        <taxon>Chromatiales</taxon>
        <taxon>Chromatiaceae</taxon>
        <taxon>Rheinheimera</taxon>
    </lineage>
</organism>
<comment type="catalytic activity">
    <reaction evidence="7 8">
        <text>[phosphate](n) + ATP = [phosphate](n+1) + ADP</text>
        <dbReference type="Rhea" id="RHEA:19573"/>
        <dbReference type="Rhea" id="RHEA-COMP:9859"/>
        <dbReference type="Rhea" id="RHEA-COMP:14280"/>
        <dbReference type="ChEBI" id="CHEBI:16838"/>
        <dbReference type="ChEBI" id="CHEBI:30616"/>
        <dbReference type="ChEBI" id="CHEBI:456216"/>
        <dbReference type="EC" id="2.7.4.1"/>
    </reaction>
</comment>
<dbReference type="NCBIfam" id="NF003917">
    <property type="entry name" value="PRK05443.1-1"/>
    <property type="match status" value="1"/>
</dbReference>
<dbReference type="Gene3D" id="1.20.58.310">
    <property type="entry name" value="Polyphosphate kinase N-terminal domain"/>
    <property type="match status" value="1"/>
</dbReference>
<dbReference type="EMBL" id="JBHLXP010000001">
    <property type="protein sequence ID" value="MFC0047497.1"/>
    <property type="molecule type" value="Genomic_DNA"/>
</dbReference>
<dbReference type="RefSeq" id="WP_377240849.1">
    <property type="nucleotide sequence ID" value="NZ_JBHLXP010000001.1"/>
</dbReference>
<keyword evidence="2 7" id="KW-0808">Transferase</keyword>
<evidence type="ECO:0000256" key="5">
    <source>
        <dbReference type="ARBA" id="ARBA00022840"/>
    </source>
</evidence>
<dbReference type="Gene3D" id="3.30.1840.10">
    <property type="entry name" value="Polyphosphate kinase middle domain"/>
    <property type="match status" value="1"/>
</dbReference>
<comment type="PTM">
    <text evidence="7 8">An intermediate of this reaction is the autophosphorylated ppk in which a phosphate is covalently linked to a histidine residue through a N-P bond.</text>
</comment>
<evidence type="ECO:0000256" key="3">
    <source>
        <dbReference type="ARBA" id="ARBA00022741"/>
    </source>
</evidence>
<dbReference type="Gene3D" id="3.30.870.10">
    <property type="entry name" value="Endonuclease Chain A"/>
    <property type="match status" value="2"/>
</dbReference>
<feature type="domain" description="PLD phosphodiesterase" evidence="9">
    <location>
        <begin position="442"/>
        <end position="476"/>
    </location>
</feature>
<dbReference type="InterPro" id="IPR001736">
    <property type="entry name" value="PLipase_D/transphosphatidylase"/>
</dbReference>
<dbReference type="InterPro" id="IPR036830">
    <property type="entry name" value="PP_kinase_middle_dom_sf"/>
</dbReference>
<accession>A0ABV6BBP1</accession>
<dbReference type="PANTHER" id="PTHR30218">
    <property type="entry name" value="POLYPHOSPHATE KINASE"/>
    <property type="match status" value="1"/>
</dbReference>
<evidence type="ECO:0000256" key="6">
    <source>
        <dbReference type="ARBA" id="ARBA00022842"/>
    </source>
</evidence>
<dbReference type="SUPFAM" id="SSF143724">
    <property type="entry name" value="PHP14-like"/>
    <property type="match status" value="1"/>
</dbReference>
<keyword evidence="7" id="KW-0479">Metal-binding</keyword>
<dbReference type="SUPFAM" id="SSF56024">
    <property type="entry name" value="Phospholipase D/nuclease"/>
    <property type="match status" value="2"/>
</dbReference>
<dbReference type="CDD" id="cd09164">
    <property type="entry name" value="PLDc_EcPPK1_C1_like"/>
    <property type="match status" value="1"/>
</dbReference>
<protein>
    <recommendedName>
        <fullName evidence="7 8">Polyphosphate kinase</fullName>
        <ecNumber evidence="7 8">2.7.4.1</ecNumber>
    </recommendedName>
    <alternativeName>
        <fullName evidence="7">ATP-polyphosphate phosphotransferase</fullName>
    </alternativeName>
    <alternativeName>
        <fullName evidence="7">Polyphosphoric acid kinase</fullName>
    </alternativeName>
</protein>
<feature type="binding site" evidence="7">
    <location>
        <position position="576"/>
    </location>
    <ligand>
        <name>ATP</name>
        <dbReference type="ChEBI" id="CHEBI:30616"/>
    </ligand>
</feature>
<sequence length="706" mass="82349">MELPNNSEHPMHYFPKELSWLAFNERVLQEAADERNPLIERLRFLGIYSNNMDEFYRVRVADVKRRIMLQMYHNEDASQTEHLLKQIQQFVLRLGAKFNAIHMDLQLGLRKHNIEFIDQHKLNESQSAWVKSYFKEKVLRHISPILLSNEHLQLSKRLEDNATYLMVEMTGQGKPEYAIVQVPTDDVSRFLELPIALNRTKRRGRYRHQFMMLDDVIIHCLRDLFVGFFDFCDIQAYSMKLTKDAEYDLSESLDQSLLDKMSHGIRQRLESEPVRLVYDVSMPEHMLKILRKLLGANTLDALIPGGRYRNFKDFINFPYTGHASLEFSPLPPLPSPDFEQHNTTFDAIRSNDVLLHYPYHNFTYFTEWVRQASFDPRVKSIKMTMYRVAKNSRVIHSLLDAVRNGKKVTVVVELKARFDEENNIQWARRMTQAGVQVVFGLTTLKIHSKLCIISREEKAGLVKYAHIGTGNFNEKTARIYTDMSLFTCHKEICDEVDQVFEFVEYSYKPFVFQHLIVSPTWSRPKLNSLIQREIDFALSGRKAEIVLKLNNLVDDPIVDLLYKASQAGVKIRIIVRGMCSLIPGIPGKSHNIKVISVLDRYLEHARVYQFFNGGDIDLYLSSADWMTRNIEMRVEVGVPIYDARIKQQIMTVLDLQWNDNVKARLIDQEQSNPYVKRGNRKSIRSQQAIYDYLASQQLGPTIQAEL</sequence>
<dbReference type="GO" id="GO:0008976">
    <property type="term" value="F:polyphosphate kinase activity"/>
    <property type="evidence" value="ECO:0007669"/>
    <property type="project" value="UniProtKB-EC"/>
</dbReference>
<feature type="binding site" evidence="7">
    <location>
        <position position="480"/>
    </location>
    <ligand>
        <name>ATP</name>
        <dbReference type="ChEBI" id="CHEBI:30616"/>
    </ligand>
</feature>
<evidence type="ECO:0000256" key="2">
    <source>
        <dbReference type="ARBA" id="ARBA00022679"/>
    </source>
</evidence>
<dbReference type="Pfam" id="PF02503">
    <property type="entry name" value="PP_kinase"/>
    <property type="match status" value="1"/>
</dbReference>
<dbReference type="HAMAP" id="MF_00347">
    <property type="entry name" value="Polyphosphate_kinase"/>
    <property type="match status" value="1"/>
</dbReference>
<evidence type="ECO:0000256" key="8">
    <source>
        <dbReference type="RuleBase" id="RU003800"/>
    </source>
</evidence>
<proteinExistence type="inferred from homology"/>
<evidence type="ECO:0000256" key="1">
    <source>
        <dbReference type="ARBA" id="ARBA00022553"/>
    </source>
</evidence>
<dbReference type="EC" id="2.7.4.1" evidence="7 8"/>